<dbReference type="PANTHER" id="PTHR41913">
    <property type="entry name" value="DUF1684 DOMAIN-CONTAINING PROTEIN"/>
    <property type="match status" value="1"/>
</dbReference>
<reference evidence="1 2" key="1">
    <citation type="submission" date="2019-06" db="EMBL/GenBank/DDBJ databases">
        <authorList>
            <person name="Srinivasan S."/>
        </authorList>
    </citation>
    <scope>NUCLEOTIDE SEQUENCE [LARGE SCALE GENOMIC DNA]</scope>
    <source>
        <strain evidence="1 2">17J68-5</strain>
    </source>
</reference>
<evidence type="ECO:0000313" key="1">
    <source>
        <dbReference type="EMBL" id="QDA59493.1"/>
    </source>
</evidence>
<protein>
    <submittedName>
        <fullName evidence="1">DUF1684 domain-containing protein</fullName>
    </submittedName>
</protein>
<dbReference type="InterPro" id="IPR012467">
    <property type="entry name" value="DUF1684"/>
</dbReference>
<dbReference type="OrthoDB" id="5493262at2"/>
<dbReference type="RefSeq" id="WP_139514674.1">
    <property type="nucleotide sequence ID" value="NZ_CP040896.1"/>
</dbReference>
<dbReference type="EMBL" id="CP040896">
    <property type="protein sequence ID" value="QDA59493.1"/>
    <property type="molecule type" value="Genomic_DNA"/>
</dbReference>
<gene>
    <name evidence="1" type="ORF">FHG12_04945</name>
</gene>
<dbReference type="PANTHER" id="PTHR41913:SF1">
    <property type="entry name" value="DUF1684 DOMAIN-CONTAINING PROTEIN"/>
    <property type="match status" value="1"/>
</dbReference>
<dbReference type="AlphaFoldDB" id="A0A5B7ZYG9"/>
<dbReference type="KEGG" id="hyj:FHG12_04945"/>
<organism evidence="1 2">
    <name type="scientific">Hymenobacter jejuensis</name>
    <dbReference type="NCBI Taxonomy" id="2502781"/>
    <lineage>
        <taxon>Bacteria</taxon>
        <taxon>Pseudomonadati</taxon>
        <taxon>Bacteroidota</taxon>
        <taxon>Cytophagia</taxon>
        <taxon>Cytophagales</taxon>
        <taxon>Hymenobacteraceae</taxon>
        <taxon>Hymenobacter</taxon>
    </lineage>
</organism>
<keyword evidence="2" id="KW-1185">Reference proteome</keyword>
<evidence type="ECO:0000313" key="2">
    <source>
        <dbReference type="Proteomes" id="UP000305398"/>
    </source>
</evidence>
<dbReference type="Pfam" id="PF07920">
    <property type="entry name" value="DUF1684"/>
    <property type="match status" value="1"/>
</dbReference>
<sequence length="205" mass="23121">MRLNPKLLIGLGLLIVAGYFLADLVFGSDQYAAGIEKARQAKDDAFRLSGTSPLSSTQRDMFDSLRYFAPNKEYRLTAQLEPFAQRDTVLMQLTDGKAEKYLRWGRASFEWQKQPQQLVLFLKADGRDSTLFVPFTDRSNGFDTYGGGRYLDAPKPAPGDKTIVLDFNETYNPYCAYNDEFACPVPPSENRLTFAVKAGEKSFHD</sequence>
<dbReference type="Proteomes" id="UP000305398">
    <property type="component" value="Chromosome"/>
</dbReference>
<accession>A0A5B7ZYG9</accession>
<name>A0A5B7ZYG9_9BACT</name>
<proteinExistence type="predicted"/>